<protein>
    <submittedName>
        <fullName evidence="8">CoA pyrophosphatase</fullName>
    </submittedName>
</protein>
<keyword evidence="4" id="KW-0378">Hydrolase</keyword>
<evidence type="ECO:0000256" key="6">
    <source>
        <dbReference type="ARBA" id="ARBA00023211"/>
    </source>
</evidence>
<keyword evidence="3" id="KW-0479">Metal-binding</keyword>
<dbReference type="Gene3D" id="3.90.79.10">
    <property type="entry name" value="Nucleoside Triphosphate Pyrophosphohydrolase"/>
    <property type="match status" value="1"/>
</dbReference>
<dbReference type="GO" id="GO:0046872">
    <property type="term" value="F:metal ion binding"/>
    <property type="evidence" value="ECO:0007669"/>
    <property type="project" value="UniProtKB-KW"/>
</dbReference>
<dbReference type="Proteomes" id="UP000264492">
    <property type="component" value="Unassembled WGS sequence"/>
</dbReference>
<evidence type="ECO:0000259" key="7">
    <source>
        <dbReference type="PROSITE" id="PS51462"/>
    </source>
</evidence>
<dbReference type="CDD" id="cd03426">
    <property type="entry name" value="NUDIX_CoAse_Nudt7"/>
    <property type="match status" value="1"/>
</dbReference>
<evidence type="ECO:0000256" key="3">
    <source>
        <dbReference type="ARBA" id="ARBA00022723"/>
    </source>
</evidence>
<sequence length="213" mass="23379">MRFERMPHDRMPHDVPRLREALRPLTAEPDGDAWNLDELDGLLPPDAVPARAAVLVGLVPRADGTRVLLTRRTDALRQHSGQVSFPGGRIEADDADAVAAAIRETGEEIGVPPAQIAPLGYLDPLATITGFRVLPVVAIIDPAYIAKPDPGEVAAVFEVALSYLLDPANLAHHQLEYRGRPRQVLEFRYPDQRIWGATASMLLNLRQRLEAIA</sequence>
<name>A0A371K707_9GAMM</name>
<dbReference type="GO" id="GO:0010945">
    <property type="term" value="F:coenzyme A diphosphatase activity"/>
    <property type="evidence" value="ECO:0007669"/>
    <property type="project" value="InterPro"/>
</dbReference>
<dbReference type="Pfam" id="PF00293">
    <property type="entry name" value="NUDIX"/>
    <property type="match status" value="1"/>
</dbReference>
<dbReference type="InterPro" id="IPR015797">
    <property type="entry name" value="NUDIX_hydrolase-like_dom_sf"/>
</dbReference>
<dbReference type="PANTHER" id="PTHR12992">
    <property type="entry name" value="NUDIX HYDROLASE"/>
    <property type="match status" value="1"/>
</dbReference>
<dbReference type="InterPro" id="IPR045121">
    <property type="entry name" value="CoAse"/>
</dbReference>
<dbReference type="PROSITE" id="PS51462">
    <property type="entry name" value="NUDIX"/>
    <property type="match status" value="1"/>
</dbReference>
<evidence type="ECO:0000256" key="2">
    <source>
        <dbReference type="ARBA" id="ARBA00001946"/>
    </source>
</evidence>
<organism evidence="8 9">
    <name type="scientific">Lysobacter silvisoli</name>
    <dbReference type="NCBI Taxonomy" id="2293254"/>
    <lineage>
        <taxon>Bacteria</taxon>
        <taxon>Pseudomonadati</taxon>
        <taxon>Pseudomonadota</taxon>
        <taxon>Gammaproteobacteria</taxon>
        <taxon>Lysobacterales</taxon>
        <taxon>Lysobacteraceae</taxon>
        <taxon>Lysobacter</taxon>
    </lineage>
</organism>
<evidence type="ECO:0000313" key="9">
    <source>
        <dbReference type="Proteomes" id="UP000264492"/>
    </source>
</evidence>
<accession>A0A371K707</accession>
<dbReference type="OrthoDB" id="9802805at2"/>
<keyword evidence="5" id="KW-0460">Magnesium</keyword>
<gene>
    <name evidence="8" type="ORF">DX914_07710</name>
</gene>
<comment type="cofactor">
    <cofactor evidence="1">
        <name>Mn(2+)</name>
        <dbReference type="ChEBI" id="CHEBI:29035"/>
    </cofactor>
</comment>
<dbReference type="SUPFAM" id="SSF55811">
    <property type="entry name" value="Nudix"/>
    <property type="match status" value="1"/>
</dbReference>
<dbReference type="AlphaFoldDB" id="A0A371K707"/>
<evidence type="ECO:0000256" key="4">
    <source>
        <dbReference type="ARBA" id="ARBA00022801"/>
    </source>
</evidence>
<evidence type="ECO:0000256" key="5">
    <source>
        <dbReference type="ARBA" id="ARBA00022842"/>
    </source>
</evidence>
<evidence type="ECO:0000313" key="8">
    <source>
        <dbReference type="EMBL" id="RDZ29741.1"/>
    </source>
</evidence>
<dbReference type="InterPro" id="IPR000086">
    <property type="entry name" value="NUDIX_hydrolase_dom"/>
</dbReference>
<keyword evidence="9" id="KW-1185">Reference proteome</keyword>
<keyword evidence="6" id="KW-0464">Manganese</keyword>
<reference evidence="8 9" key="1">
    <citation type="submission" date="2018-08" db="EMBL/GenBank/DDBJ databases">
        <title>Lysobacter sp. zong2l5, whole genome shotgun sequence.</title>
        <authorList>
            <person name="Zhang X."/>
            <person name="Feng G."/>
            <person name="Zhu H."/>
        </authorList>
    </citation>
    <scope>NUCLEOTIDE SEQUENCE [LARGE SCALE GENOMIC DNA]</scope>
    <source>
        <strain evidence="9">zong2l5</strain>
    </source>
</reference>
<dbReference type="PANTHER" id="PTHR12992:SF11">
    <property type="entry name" value="MITOCHONDRIAL COENZYME A DIPHOSPHATASE NUDT8"/>
    <property type="match status" value="1"/>
</dbReference>
<comment type="cofactor">
    <cofactor evidence="2">
        <name>Mg(2+)</name>
        <dbReference type="ChEBI" id="CHEBI:18420"/>
    </cofactor>
</comment>
<comment type="caution">
    <text evidence="8">The sequence shown here is derived from an EMBL/GenBank/DDBJ whole genome shotgun (WGS) entry which is preliminary data.</text>
</comment>
<evidence type="ECO:0000256" key="1">
    <source>
        <dbReference type="ARBA" id="ARBA00001936"/>
    </source>
</evidence>
<dbReference type="EMBL" id="QTSU01000001">
    <property type="protein sequence ID" value="RDZ29741.1"/>
    <property type="molecule type" value="Genomic_DNA"/>
</dbReference>
<proteinExistence type="predicted"/>
<feature type="domain" description="Nudix hydrolase" evidence="7">
    <location>
        <begin position="49"/>
        <end position="183"/>
    </location>
</feature>